<feature type="domain" description="DUF4123" evidence="1">
    <location>
        <begin position="86"/>
        <end position="178"/>
    </location>
</feature>
<protein>
    <submittedName>
        <fullName evidence="3">DUF4123 domain-containing protein</fullName>
    </submittedName>
</protein>
<dbReference type="InterPro" id="IPR025391">
    <property type="entry name" value="DUF4123"/>
</dbReference>
<dbReference type="Pfam" id="PF13503">
    <property type="entry name" value="DUF4123"/>
    <property type="match status" value="1"/>
</dbReference>
<reference evidence="2 4" key="1">
    <citation type="submission" date="2018-04" db="EMBL/GenBank/DDBJ databases">
        <title>Whole genome sequencing of Salmonella enterica.</title>
        <authorList>
            <person name="Bell R."/>
        </authorList>
    </citation>
    <scope>NUCLEOTIDE SEQUENCE [LARGE SCALE GENOMIC DNA]</scope>
    <source>
        <strain evidence="2 4">CFSAN058504</strain>
    </source>
</reference>
<proteinExistence type="predicted"/>
<dbReference type="AlphaFoldDB" id="A0A658AXA6"/>
<dbReference type="Proteomes" id="UP000250876">
    <property type="component" value="Unassembled WGS sequence"/>
</dbReference>
<evidence type="ECO:0000313" key="4">
    <source>
        <dbReference type="Proteomes" id="UP000250876"/>
    </source>
</evidence>
<dbReference type="EMBL" id="CP077710">
    <property type="protein sequence ID" value="QXR79230.1"/>
    <property type="molecule type" value="Genomic_DNA"/>
</dbReference>
<evidence type="ECO:0000313" key="2">
    <source>
        <dbReference type="EMBL" id="PUP28922.1"/>
    </source>
</evidence>
<reference evidence="3" key="3">
    <citation type="submission" date="2021-05" db="EMBL/GenBank/DDBJ databases">
        <title>Whole genome sequencing of cultured pathogen.</title>
        <authorList>
            <person name="Hoffmann M."/>
            <person name="Balkey M."/>
            <person name="Luo Y."/>
        </authorList>
    </citation>
    <scope>NUCLEOTIDE SEQUENCE</scope>
    <source>
        <strain evidence="3">CFSAN058540</strain>
    </source>
</reference>
<dbReference type="RefSeq" id="WP_108433936.1">
    <property type="nucleotide sequence ID" value="NZ_CP077710.1"/>
</dbReference>
<reference evidence="3" key="2">
    <citation type="submission" date="2018-04" db="EMBL/GenBank/DDBJ databases">
        <authorList>
            <person name="Bell R."/>
        </authorList>
    </citation>
    <scope>NUCLEOTIDE SEQUENCE</scope>
    <source>
        <strain evidence="3">CFSAN058540</strain>
    </source>
</reference>
<organism evidence="2 4">
    <name type="scientific">Salmonella enterica I</name>
    <dbReference type="NCBI Taxonomy" id="59201"/>
    <lineage>
        <taxon>Bacteria</taxon>
        <taxon>Pseudomonadati</taxon>
        <taxon>Pseudomonadota</taxon>
        <taxon>Gammaproteobacteria</taxon>
        <taxon>Enterobacterales</taxon>
        <taxon>Enterobacteriaceae</taxon>
        <taxon>Salmonella</taxon>
    </lineage>
</organism>
<sequence>MSGENHTENITMVSFDYSPQAQQPRVEAMLALIAQEMANTTDTLYLLIDPVPLVLRPDITFCDQLVARKPVPVSLPHKAISMQDYPWLVPLDLSREDDRQLLAQSIAVALDEIHPDKLCRKMGRAVCGWLTSPHPIDDVAKQLGHTAIQRLISGQQILLRYYDPAIHGILWPQLDDVQHERWLGVLSGWHYPDGDGRLVSHDHSPSPYPYMTFSLMVNPEDEIHISQTGKIVRVLEHYRQAHINKPRHDEATAVTIIRRALKRAQQLHGFDNDTDQQALALDCLRLHPELDMHPRMKILLSPREREPDTDYAICTGALSDRDWQQLCHDLNTEETNASASDARSPV</sequence>
<evidence type="ECO:0000259" key="1">
    <source>
        <dbReference type="Pfam" id="PF13503"/>
    </source>
</evidence>
<evidence type="ECO:0000313" key="3">
    <source>
        <dbReference type="EMBL" id="QXR79230.1"/>
    </source>
</evidence>
<name>A0A658AXA6_SALET</name>
<gene>
    <name evidence="3" type="ORF">DAX88_009935</name>
    <name evidence="2" type="ORF">DAY08_25080</name>
</gene>
<accession>A0A658AXA6</accession>
<dbReference type="EMBL" id="QAQR01000024">
    <property type="protein sequence ID" value="PUP28922.1"/>
    <property type="molecule type" value="Genomic_DNA"/>
</dbReference>